<dbReference type="EMBL" id="CAJVQC010133287">
    <property type="protein sequence ID" value="CAG8842178.1"/>
    <property type="molecule type" value="Genomic_DNA"/>
</dbReference>
<organism evidence="1 2">
    <name type="scientific">Racocetra persica</name>
    <dbReference type="NCBI Taxonomy" id="160502"/>
    <lineage>
        <taxon>Eukaryota</taxon>
        <taxon>Fungi</taxon>
        <taxon>Fungi incertae sedis</taxon>
        <taxon>Mucoromycota</taxon>
        <taxon>Glomeromycotina</taxon>
        <taxon>Glomeromycetes</taxon>
        <taxon>Diversisporales</taxon>
        <taxon>Gigasporaceae</taxon>
        <taxon>Racocetra</taxon>
    </lineage>
</organism>
<reference evidence="1" key="1">
    <citation type="submission" date="2021-06" db="EMBL/GenBank/DDBJ databases">
        <authorList>
            <person name="Kallberg Y."/>
            <person name="Tangrot J."/>
            <person name="Rosling A."/>
        </authorList>
    </citation>
    <scope>NUCLEOTIDE SEQUENCE</scope>
    <source>
        <strain evidence="1">MA461A</strain>
    </source>
</reference>
<accession>A0ACA9SM10</accession>
<gene>
    <name evidence="1" type="ORF">RPERSI_LOCUS32200</name>
</gene>
<feature type="non-terminal residue" evidence="1">
    <location>
        <position position="1"/>
    </location>
</feature>
<dbReference type="Proteomes" id="UP000789920">
    <property type="component" value="Unassembled WGS sequence"/>
</dbReference>
<sequence length="180" mass="21004">LNKNISNSNNINNDESIHNLEYDRLTYSPELDEPTYSPEPNGLTHKGLTHDFELGEPICDFELDRPTYNFIVENKDVRGCPEEKLWFKLRKGCIKKTPDRAIQKRTILCEHSGEYKSKNMKSIRETSTKCIGCQWYANLSQSIKNNPNGNVYLTTLKDEYNHNLSSYRTKFFNDNELTQE</sequence>
<keyword evidence="2" id="KW-1185">Reference proteome</keyword>
<feature type="non-terminal residue" evidence="1">
    <location>
        <position position="180"/>
    </location>
</feature>
<evidence type="ECO:0000313" key="1">
    <source>
        <dbReference type="EMBL" id="CAG8842178.1"/>
    </source>
</evidence>
<name>A0ACA9SM10_9GLOM</name>
<protein>
    <submittedName>
        <fullName evidence="1">8815_t:CDS:1</fullName>
    </submittedName>
</protein>
<proteinExistence type="predicted"/>
<comment type="caution">
    <text evidence="1">The sequence shown here is derived from an EMBL/GenBank/DDBJ whole genome shotgun (WGS) entry which is preliminary data.</text>
</comment>
<evidence type="ECO:0000313" key="2">
    <source>
        <dbReference type="Proteomes" id="UP000789920"/>
    </source>
</evidence>